<reference evidence="3" key="1">
    <citation type="submission" date="2017-08" db="EMBL/GenBank/DDBJ databases">
        <title>A dynamic microbial community with high functional redundancy inhabits the cold, oxic subseafloor aquifer.</title>
        <authorList>
            <person name="Tully B.J."/>
            <person name="Wheat C.G."/>
            <person name="Glazer B.T."/>
            <person name="Huber J.A."/>
        </authorList>
    </citation>
    <scope>NUCLEOTIDE SEQUENCE [LARGE SCALE GENOMIC DNA]</scope>
</reference>
<accession>A0A2A4T9F8</accession>
<dbReference type="InterPro" id="IPR014914">
    <property type="entry name" value="RES_dom"/>
</dbReference>
<evidence type="ECO:0000313" key="2">
    <source>
        <dbReference type="EMBL" id="PCI30168.1"/>
    </source>
</evidence>
<proteinExistence type="predicted"/>
<comment type="caution">
    <text evidence="2">The sequence shown here is derived from an EMBL/GenBank/DDBJ whole genome shotgun (WGS) entry which is preliminary data.</text>
</comment>
<organism evidence="2 3">
    <name type="scientific">SAR324 cluster bacterium</name>
    <dbReference type="NCBI Taxonomy" id="2024889"/>
    <lineage>
        <taxon>Bacteria</taxon>
        <taxon>Deltaproteobacteria</taxon>
        <taxon>SAR324 cluster</taxon>
    </lineage>
</organism>
<protein>
    <recommendedName>
        <fullName evidence="1">RES domain-containing protein</fullName>
    </recommendedName>
</protein>
<dbReference type="AlphaFoldDB" id="A0A2A4T9F8"/>
<dbReference type="SMART" id="SM00953">
    <property type="entry name" value="RES"/>
    <property type="match status" value="1"/>
</dbReference>
<evidence type="ECO:0000259" key="1">
    <source>
        <dbReference type="SMART" id="SM00953"/>
    </source>
</evidence>
<dbReference type="Pfam" id="PF08808">
    <property type="entry name" value="RES"/>
    <property type="match status" value="1"/>
</dbReference>
<evidence type="ECO:0000313" key="3">
    <source>
        <dbReference type="Proteomes" id="UP000218113"/>
    </source>
</evidence>
<gene>
    <name evidence="2" type="ORF">COB67_02465</name>
</gene>
<dbReference type="EMBL" id="NVSR01000007">
    <property type="protein sequence ID" value="PCI30168.1"/>
    <property type="molecule type" value="Genomic_DNA"/>
</dbReference>
<sequence length="375" mass="43503">MSTNPLYLCQECVKDNRLKLYYTTTKIEKNKCSFCDKVHERCKNIDDNDELINLITALIRYHYSEELYNRHWGGEHLNVLLEVENELLEVSPTEDFEEALDVLICFLGNNYMENGNNVDLYYGHDNEGTRGCYFYSIKESKNHFLQALENDLLKYNYFLYEEKVNAHILPFMQYYEQNLAAGSQFYRARIGYHNRTSTEGFILPMINYFPYTNETIGAPDTKLVSGGRLNRPGVSFLYMATNVDTAINEVRPDPGHKVSIGTFKSTQDLRIVNFDKAFLDLCVTEESLGTFTSLNHIDQLFSHPITKDEREQYIITQFFADIFRKQGFDGIQFTSSVGSGKNILIFNPGHFVYVKDDVNKVYEVAKLQYTVNRLP</sequence>
<feature type="domain" description="RES" evidence="1">
    <location>
        <begin position="212"/>
        <end position="357"/>
    </location>
</feature>
<name>A0A2A4T9F8_9DELT</name>
<dbReference type="Proteomes" id="UP000218113">
    <property type="component" value="Unassembled WGS sequence"/>
</dbReference>